<dbReference type="Proteomes" id="UP000605846">
    <property type="component" value="Unassembled WGS sequence"/>
</dbReference>
<dbReference type="EMBL" id="JABAYA010000216">
    <property type="protein sequence ID" value="KAF7722051.1"/>
    <property type="molecule type" value="Genomic_DNA"/>
</dbReference>
<gene>
    <name evidence="2" type="ORF">EC973_003733</name>
</gene>
<name>A0A8H7BQX5_9FUNG</name>
<feature type="compositionally biased region" description="Basic and acidic residues" evidence="1">
    <location>
        <begin position="63"/>
        <end position="91"/>
    </location>
</feature>
<evidence type="ECO:0000256" key="1">
    <source>
        <dbReference type="SAM" id="MobiDB-lite"/>
    </source>
</evidence>
<reference evidence="2" key="1">
    <citation type="submission" date="2020-01" db="EMBL/GenBank/DDBJ databases">
        <title>Genome Sequencing of Three Apophysomyces-Like Fungal Strains Confirms a Novel Fungal Genus in the Mucoromycota with divergent Burkholderia-like Endosymbiotic Bacteria.</title>
        <authorList>
            <person name="Stajich J.E."/>
            <person name="Macias A.M."/>
            <person name="Carter-House D."/>
            <person name="Lovett B."/>
            <person name="Kasson L.R."/>
            <person name="Berry K."/>
            <person name="Grigoriev I."/>
            <person name="Chang Y."/>
            <person name="Spatafora J."/>
            <person name="Kasson M.T."/>
        </authorList>
    </citation>
    <scope>NUCLEOTIDE SEQUENCE</scope>
    <source>
        <strain evidence="2">NRRL A-21654</strain>
    </source>
</reference>
<organism evidence="2 3">
    <name type="scientific">Apophysomyces ossiformis</name>
    <dbReference type="NCBI Taxonomy" id="679940"/>
    <lineage>
        <taxon>Eukaryota</taxon>
        <taxon>Fungi</taxon>
        <taxon>Fungi incertae sedis</taxon>
        <taxon>Mucoromycota</taxon>
        <taxon>Mucoromycotina</taxon>
        <taxon>Mucoromycetes</taxon>
        <taxon>Mucorales</taxon>
        <taxon>Mucorineae</taxon>
        <taxon>Mucoraceae</taxon>
        <taxon>Apophysomyces</taxon>
    </lineage>
</organism>
<feature type="compositionally biased region" description="Basic and acidic residues" evidence="1">
    <location>
        <begin position="98"/>
        <end position="115"/>
    </location>
</feature>
<accession>A0A8H7BQX5</accession>
<dbReference type="AlphaFoldDB" id="A0A8H7BQX5"/>
<feature type="compositionally biased region" description="Basic and acidic residues" evidence="1">
    <location>
        <begin position="29"/>
        <end position="43"/>
    </location>
</feature>
<evidence type="ECO:0000313" key="3">
    <source>
        <dbReference type="Proteomes" id="UP000605846"/>
    </source>
</evidence>
<evidence type="ECO:0000313" key="2">
    <source>
        <dbReference type="EMBL" id="KAF7722051.1"/>
    </source>
</evidence>
<comment type="caution">
    <text evidence="2">The sequence shown here is derived from an EMBL/GenBank/DDBJ whole genome shotgun (WGS) entry which is preliminary data.</text>
</comment>
<protein>
    <submittedName>
        <fullName evidence="2">Uncharacterized protein</fullName>
    </submittedName>
</protein>
<feature type="region of interest" description="Disordered" evidence="1">
    <location>
        <begin position="29"/>
        <end position="115"/>
    </location>
</feature>
<proteinExistence type="predicted"/>
<keyword evidence="3" id="KW-1185">Reference proteome</keyword>
<sequence length="115" mass="13546">MARRRLLHINRIWQNNDNYNQKITEKVLKKTAKEESSRERAEEGLSGVDIQDDEDSTGQNPEALHDSLKEFDKTPRHEEDRSKSDVEEAFERVMYNRQKKDQDKKPAEGDDKDSK</sequence>